<feature type="compositionally biased region" description="Pro residues" evidence="1">
    <location>
        <begin position="13"/>
        <end position="22"/>
    </location>
</feature>
<reference evidence="2" key="2">
    <citation type="submission" date="2013-05" db="EMBL/GenBank/DDBJ databases">
        <authorList>
            <person name="Carter J.-M."/>
            <person name="Baker S.C."/>
            <person name="Pink R."/>
            <person name="Carter D.R.F."/>
            <person name="Collins A."/>
            <person name="Tomlin J."/>
            <person name="Gibbs M."/>
            <person name="Breuker C.J."/>
        </authorList>
    </citation>
    <scope>NUCLEOTIDE SEQUENCE</scope>
    <source>
        <tissue evidence="2">Ovary</tissue>
    </source>
</reference>
<reference evidence="2" key="1">
    <citation type="journal article" date="2013" name="BMC Genomics">
        <title>Unscrambling butterfly oogenesis.</title>
        <authorList>
            <person name="Carter J.M."/>
            <person name="Baker S.C."/>
            <person name="Pink R."/>
            <person name="Carter D.R."/>
            <person name="Collins A."/>
            <person name="Tomlin J."/>
            <person name="Gibbs M."/>
            <person name="Breuker C.J."/>
        </authorList>
    </citation>
    <scope>NUCLEOTIDE SEQUENCE</scope>
    <source>
        <tissue evidence="2">Ovary</tissue>
    </source>
</reference>
<proteinExistence type="predicted"/>
<evidence type="ECO:0000313" key="2">
    <source>
        <dbReference type="EMBL" id="JAA84227.1"/>
    </source>
</evidence>
<accession>S4PVL4</accession>
<dbReference type="EMBL" id="GAIX01008333">
    <property type="protein sequence ID" value="JAA84227.1"/>
    <property type="molecule type" value="Transcribed_RNA"/>
</dbReference>
<sequence length="71" mass="7701">MMTRSAFQSGAGPSPPCSPARPPGKVYASVAEMKRNKGKFWSKSSGSLRRDFHSTPDLAVELATHPPRTRS</sequence>
<organism evidence="2">
    <name type="scientific">Pararge aegeria</name>
    <name type="common">speckled wood butterfly</name>
    <dbReference type="NCBI Taxonomy" id="116150"/>
    <lineage>
        <taxon>Eukaryota</taxon>
        <taxon>Metazoa</taxon>
        <taxon>Ecdysozoa</taxon>
        <taxon>Arthropoda</taxon>
        <taxon>Hexapoda</taxon>
        <taxon>Insecta</taxon>
        <taxon>Pterygota</taxon>
        <taxon>Neoptera</taxon>
        <taxon>Endopterygota</taxon>
        <taxon>Lepidoptera</taxon>
        <taxon>Glossata</taxon>
        <taxon>Ditrysia</taxon>
        <taxon>Papilionoidea</taxon>
        <taxon>Nymphalidae</taxon>
        <taxon>Satyrinae</taxon>
        <taxon>Satyrini</taxon>
        <taxon>Parargina</taxon>
        <taxon>Pararge</taxon>
    </lineage>
</organism>
<protein>
    <submittedName>
        <fullName evidence="2">SH3 and multiple ankyrin repeat domains protein 3</fullName>
    </submittedName>
</protein>
<name>S4PVL4_9NEOP</name>
<feature type="region of interest" description="Disordered" evidence="1">
    <location>
        <begin position="1"/>
        <end position="24"/>
    </location>
</feature>
<evidence type="ECO:0000256" key="1">
    <source>
        <dbReference type="SAM" id="MobiDB-lite"/>
    </source>
</evidence>
<dbReference type="AlphaFoldDB" id="S4PVL4"/>
<feature type="region of interest" description="Disordered" evidence="1">
    <location>
        <begin position="41"/>
        <end position="71"/>
    </location>
</feature>
<feature type="non-terminal residue" evidence="2">
    <location>
        <position position="71"/>
    </location>
</feature>